<organism evidence="1 2">
    <name type="scientific">Willisornis vidua</name>
    <name type="common">Xingu scale-backed antbird</name>
    <dbReference type="NCBI Taxonomy" id="1566151"/>
    <lineage>
        <taxon>Eukaryota</taxon>
        <taxon>Metazoa</taxon>
        <taxon>Chordata</taxon>
        <taxon>Craniata</taxon>
        <taxon>Vertebrata</taxon>
        <taxon>Euteleostomi</taxon>
        <taxon>Archelosauria</taxon>
        <taxon>Archosauria</taxon>
        <taxon>Dinosauria</taxon>
        <taxon>Saurischia</taxon>
        <taxon>Theropoda</taxon>
        <taxon>Coelurosauria</taxon>
        <taxon>Aves</taxon>
        <taxon>Neognathae</taxon>
        <taxon>Neoaves</taxon>
        <taxon>Telluraves</taxon>
        <taxon>Australaves</taxon>
        <taxon>Passeriformes</taxon>
        <taxon>Thamnophilidae</taxon>
        <taxon>Willisornis</taxon>
    </lineage>
</organism>
<keyword evidence="2" id="KW-1185">Reference proteome</keyword>
<name>A0ABQ9CYD6_9PASS</name>
<gene>
    <name evidence="1" type="ORF">WISP_116706</name>
</gene>
<sequence length="99" mass="10813">MEVHWGAEIQLQSLEKPTLEQVLFLIGPVACGGPTLEQPVSEGLHPVEKRPTWQQFVKNCCPWDGLILKKFVKDCVPWGGTPQGASGGFLSLSSGRNNL</sequence>
<accession>A0ABQ9CYD6</accession>
<evidence type="ECO:0000313" key="2">
    <source>
        <dbReference type="Proteomes" id="UP001145742"/>
    </source>
</evidence>
<dbReference type="Proteomes" id="UP001145742">
    <property type="component" value="Unassembled WGS sequence"/>
</dbReference>
<protein>
    <submittedName>
        <fullName evidence="1">Uncharacterized protein</fullName>
    </submittedName>
</protein>
<reference evidence="1" key="1">
    <citation type="submission" date="2019-10" db="EMBL/GenBank/DDBJ databases">
        <authorList>
            <person name="Soares A.E.R."/>
            <person name="Aleixo A."/>
            <person name="Schneider P."/>
            <person name="Miyaki C.Y."/>
            <person name="Schneider M.P."/>
            <person name="Mello C."/>
            <person name="Vasconcelos A.T.R."/>
        </authorList>
    </citation>
    <scope>NUCLEOTIDE SEQUENCE</scope>
    <source>
        <tissue evidence="1">Muscle</tissue>
    </source>
</reference>
<comment type="caution">
    <text evidence="1">The sequence shown here is derived from an EMBL/GenBank/DDBJ whole genome shotgun (WGS) entry which is preliminary data.</text>
</comment>
<dbReference type="EMBL" id="WHWB01034500">
    <property type="protein sequence ID" value="KAJ7409075.1"/>
    <property type="molecule type" value="Genomic_DNA"/>
</dbReference>
<evidence type="ECO:0000313" key="1">
    <source>
        <dbReference type="EMBL" id="KAJ7409075.1"/>
    </source>
</evidence>
<proteinExistence type="predicted"/>